<dbReference type="RefSeq" id="WP_098510788.1">
    <property type="nucleotide sequence ID" value="NZ_JBIAKZ010000005.1"/>
</dbReference>
<dbReference type="PRINTS" id="PR00411">
    <property type="entry name" value="PNDRDTASEI"/>
</dbReference>
<keyword evidence="3" id="KW-0274">FAD</keyword>
<dbReference type="InterPro" id="IPR023753">
    <property type="entry name" value="FAD/NAD-binding_dom"/>
</dbReference>
<dbReference type="Pfam" id="PF07992">
    <property type="entry name" value="Pyr_redox_2"/>
    <property type="match status" value="1"/>
</dbReference>
<dbReference type="PANTHER" id="PTHR43557">
    <property type="entry name" value="APOPTOSIS-INDUCING FACTOR 1"/>
    <property type="match status" value="1"/>
</dbReference>
<dbReference type="InterPro" id="IPR050446">
    <property type="entry name" value="FAD-oxidoreductase/Apoptosis"/>
</dbReference>
<sequence>MAELRKIVVIGAGLAGASAAAAIRERGFGGEVLLLGAESHRPYELPPLSKGVLLGAADEPDWVRAEGFYAEHDIQLSSGVAATRLELGARLVLDDAGGEHRYDRLVLATGSQPRKLNVPGGDLPGLYTLRTIDDSLKLRAAFAQAQRVVIVGAGWIGTEAAAAARTQGAEVTVVAPEKLPLANVLGAEVAGAFRNLHTEHGVQWRLGEGVAAITGDTEPTGVRLISGDEIPADVVLIAVGAAPRVDLAHAAGLEIADDGGVGVDAGLRTAAPDVYAVGDIASHFHPRYGRRVRVEHWATARGQGTHVAGNLFGENEPYLDSPYFFTDQYEPDKGGPAIGCEYRGLADPENDRLVVRGDLAAYDFTAFWLGSDGVVHAAMNVNQWDDGDALQRLVDERISVTAEQLADGNLADLGG</sequence>
<evidence type="ECO:0000313" key="8">
    <source>
        <dbReference type="Proteomes" id="UP000243542"/>
    </source>
</evidence>
<dbReference type="GO" id="GO:0016651">
    <property type="term" value="F:oxidoreductase activity, acting on NAD(P)H"/>
    <property type="evidence" value="ECO:0007669"/>
    <property type="project" value="TreeGrafter"/>
</dbReference>
<dbReference type="PRINTS" id="PR00368">
    <property type="entry name" value="FADPNR"/>
</dbReference>
<organism evidence="7 8">
    <name type="scientific">Amycolatopsis sulphurea</name>
    <dbReference type="NCBI Taxonomy" id="76022"/>
    <lineage>
        <taxon>Bacteria</taxon>
        <taxon>Bacillati</taxon>
        <taxon>Actinomycetota</taxon>
        <taxon>Actinomycetes</taxon>
        <taxon>Pseudonocardiales</taxon>
        <taxon>Pseudonocardiaceae</taxon>
        <taxon>Amycolatopsis</taxon>
    </lineage>
</organism>
<dbReference type="SUPFAM" id="SSF55424">
    <property type="entry name" value="FAD/NAD-linked reductases, dimerisation (C-terminal) domain"/>
    <property type="match status" value="1"/>
</dbReference>
<dbReference type="InterPro" id="IPR036188">
    <property type="entry name" value="FAD/NAD-bd_sf"/>
</dbReference>
<feature type="domain" description="Reductase C-terminal" evidence="6">
    <location>
        <begin position="342"/>
        <end position="408"/>
    </location>
</feature>
<dbReference type="InterPro" id="IPR016156">
    <property type="entry name" value="FAD/NAD-linked_Rdtase_dimer_sf"/>
</dbReference>
<dbReference type="GO" id="GO:0005737">
    <property type="term" value="C:cytoplasm"/>
    <property type="evidence" value="ECO:0007669"/>
    <property type="project" value="TreeGrafter"/>
</dbReference>
<name>A0A2A9F603_9PSEU</name>
<evidence type="ECO:0000256" key="3">
    <source>
        <dbReference type="ARBA" id="ARBA00022827"/>
    </source>
</evidence>
<accession>A0A2A9F603</accession>
<dbReference type="Proteomes" id="UP000243542">
    <property type="component" value="Unassembled WGS sequence"/>
</dbReference>
<comment type="cofactor">
    <cofactor evidence="1">
        <name>FAD</name>
        <dbReference type="ChEBI" id="CHEBI:57692"/>
    </cofactor>
</comment>
<gene>
    <name evidence="7" type="ORF">ATK36_1760</name>
</gene>
<dbReference type="SUPFAM" id="SSF51905">
    <property type="entry name" value="FAD/NAD(P)-binding domain"/>
    <property type="match status" value="1"/>
</dbReference>
<keyword evidence="2" id="KW-0285">Flavoprotein</keyword>
<feature type="domain" description="FAD/NAD(P)-binding" evidence="5">
    <location>
        <begin position="6"/>
        <end position="304"/>
    </location>
</feature>
<dbReference type="PANTHER" id="PTHR43557:SF2">
    <property type="entry name" value="RIESKE DOMAIN-CONTAINING PROTEIN-RELATED"/>
    <property type="match status" value="1"/>
</dbReference>
<reference evidence="7 8" key="1">
    <citation type="submission" date="2017-10" db="EMBL/GenBank/DDBJ databases">
        <title>Sequencing the genomes of 1000 actinobacteria strains.</title>
        <authorList>
            <person name="Klenk H.-P."/>
        </authorList>
    </citation>
    <scope>NUCLEOTIDE SEQUENCE [LARGE SCALE GENOMIC DNA]</scope>
    <source>
        <strain evidence="7 8">DSM 46092</strain>
    </source>
</reference>
<evidence type="ECO:0000256" key="2">
    <source>
        <dbReference type="ARBA" id="ARBA00022630"/>
    </source>
</evidence>
<dbReference type="EMBL" id="PDJK01000002">
    <property type="protein sequence ID" value="PFG46764.1"/>
    <property type="molecule type" value="Genomic_DNA"/>
</dbReference>
<evidence type="ECO:0000259" key="5">
    <source>
        <dbReference type="Pfam" id="PF07992"/>
    </source>
</evidence>
<keyword evidence="4" id="KW-0560">Oxidoreductase</keyword>
<evidence type="ECO:0000256" key="4">
    <source>
        <dbReference type="ARBA" id="ARBA00023002"/>
    </source>
</evidence>
<dbReference type="Pfam" id="PF14759">
    <property type="entry name" value="Reductase_C"/>
    <property type="match status" value="1"/>
</dbReference>
<dbReference type="Gene3D" id="3.30.390.30">
    <property type="match status" value="1"/>
</dbReference>
<proteinExistence type="predicted"/>
<dbReference type="InterPro" id="IPR028202">
    <property type="entry name" value="Reductase_C"/>
</dbReference>
<protein>
    <submittedName>
        <fullName evidence="7">NAD/ferredoxin-dependent reductase-like protein</fullName>
    </submittedName>
</protein>
<evidence type="ECO:0000256" key="1">
    <source>
        <dbReference type="ARBA" id="ARBA00001974"/>
    </source>
</evidence>
<keyword evidence="8" id="KW-1185">Reference proteome</keyword>
<comment type="caution">
    <text evidence="7">The sequence shown here is derived from an EMBL/GenBank/DDBJ whole genome shotgun (WGS) entry which is preliminary data.</text>
</comment>
<dbReference type="AlphaFoldDB" id="A0A2A9F603"/>
<evidence type="ECO:0000259" key="6">
    <source>
        <dbReference type="Pfam" id="PF14759"/>
    </source>
</evidence>
<evidence type="ECO:0000313" key="7">
    <source>
        <dbReference type="EMBL" id="PFG46764.1"/>
    </source>
</evidence>
<dbReference type="Gene3D" id="3.50.50.60">
    <property type="entry name" value="FAD/NAD(P)-binding domain"/>
    <property type="match status" value="2"/>
</dbReference>